<dbReference type="OrthoDB" id="20303at2759"/>
<reference evidence="17" key="2">
    <citation type="journal article" date="2023" name="IMA Fungus">
        <title>Comparative genomic study of the Penicillium genus elucidates a diverse pangenome and 15 lateral gene transfer events.</title>
        <authorList>
            <person name="Petersen C."/>
            <person name="Sorensen T."/>
            <person name="Nielsen M.R."/>
            <person name="Sondergaard T.E."/>
            <person name="Sorensen J.L."/>
            <person name="Fitzpatrick D.A."/>
            <person name="Frisvad J.C."/>
            <person name="Nielsen K.L."/>
        </authorList>
    </citation>
    <scope>NUCLEOTIDE SEQUENCE</scope>
    <source>
        <strain evidence="17">IBT 30069</strain>
    </source>
</reference>
<evidence type="ECO:0000256" key="1">
    <source>
        <dbReference type="ARBA" id="ARBA00004115"/>
    </source>
</evidence>
<accession>A0A9W9FWF8</accession>
<evidence type="ECO:0000256" key="13">
    <source>
        <dbReference type="ARBA" id="ARBA00031116"/>
    </source>
</evidence>
<dbReference type="GO" id="GO:0005789">
    <property type="term" value="C:endoplasmic reticulum membrane"/>
    <property type="evidence" value="ECO:0007669"/>
    <property type="project" value="UniProtKB-SubCell"/>
</dbReference>
<evidence type="ECO:0000313" key="17">
    <source>
        <dbReference type="EMBL" id="KAJ5107674.1"/>
    </source>
</evidence>
<keyword evidence="5" id="KW-0109">Calcium transport</keyword>
<evidence type="ECO:0000256" key="9">
    <source>
        <dbReference type="ARBA" id="ARBA00022837"/>
    </source>
</evidence>
<feature type="transmembrane region" description="Helical" evidence="15">
    <location>
        <begin position="164"/>
        <end position="185"/>
    </location>
</feature>
<dbReference type="Proteomes" id="UP001149165">
    <property type="component" value="Unassembled WGS sequence"/>
</dbReference>
<evidence type="ECO:0000256" key="14">
    <source>
        <dbReference type="SAM" id="MobiDB-lite"/>
    </source>
</evidence>
<evidence type="ECO:0000256" key="12">
    <source>
        <dbReference type="ARBA" id="ARBA00023136"/>
    </source>
</evidence>
<feature type="compositionally biased region" description="Low complexity" evidence="14">
    <location>
        <begin position="293"/>
        <end position="320"/>
    </location>
</feature>
<dbReference type="GO" id="GO:2001256">
    <property type="term" value="P:regulation of store-operated calcium entry"/>
    <property type="evidence" value="ECO:0007669"/>
    <property type="project" value="InterPro"/>
</dbReference>
<evidence type="ECO:0000256" key="4">
    <source>
        <dbReference type="ARBA" id="ARBA00022448"/>
    </source>
</evidence>
<sequence length="320" mass="33499">MRGLLATLLFAIPALCAKSSQSPPGKNAILLSNVNTLTLRADSMTTSRRVSPIPQLNCVGPSKKICDLYQPDIMRCSNEGYGYDEEDVQWTCEAPLPPEFKLGATDVVCEGYRNSNDNWVLKGSCGVEYRLMLTEQGEKRFGPIHKDSHHRKSQSGTSSGAESIASGIFFLFIIVVIGVILYAICSELSTNQRPRGPRRGRGGYGGGGPGGGGGGGGGGDDGPRPGPPPPYGSWDKSSYSGSSSRQGWTPGFWSGALGGGAAGYGLGRYAGSGGSSSRRSNDRYGGDNAGEGSSSSVRSQSPPRFSSTSTSTGFGSTKRR</sequence>
<keyword evidence="4" id="KW-0813">Transport</keyword>
<evidence type="ECO:0000256" key="3">
    <source>
        <dbReference type="ARBA" id="ARBA00016584"/>
    </source>
</evidence>
<dbReference type="EMBL" id="JAPQKH010000003">
    <property type="protein sequence ID" value="KAJ5107674.1"/>
    <property type="molecule type" value="Genomic_DNA"/>
</dbReference>
<evidence type="ECO:0000256" key="15">
    <source>
        <dbReference type="SAM" id="Phobius"/>
    </source>
</evidence>
<dbReference type="AlphaFoldDB" id="A0A9W9FWF8"/>
<keyword evidence="6 15" id="KW-0812">Transmembrane</keyword>
<feature type="region of interest" description="Disordered" evidence="14">
    <location>
        <begin position="268"/>
        <end position="320"/>
    </location>
</feature>
<dbReference type="PANTHER" id="PTHR15929:SF0">
    <property type="entry name" value="STORE-OPERATED CALCIUM ENTRY-ASSOCIATED REGULATORY FACTOR"/>
    <property type="match status" value="1"/>
</dbReference>
<dbReference type="InterPro" id="IPR009567">
    <property type="entry name" value="SARAF"/>
</dbReference>
<keyword evidence="18" id="KW-1185">Reference proteome</keyword>
<keyword evidence="12 15" id="KW-0472">Membrane</keyword>
<comment type="similarity">
    <text evidence="2">Belongs to the SARAF family.</text>
</comment>
<feature type="compositionally biased region" description="Gly residues" evidence="14">
    <location>
        <begin position="202"/>
        <end position="220"/>
    </location>
</feature>
<evidence type="ECO:0000256" key="8">
    <source>
        <dbReference type="ARBA" id="ARBA00022824"/>
    </source>
</evidence>
<keyword evidence="8" id="KW-0256">Endoplasmic reticulum</keyword>
<comment type="subcellular location">
    <subcellularLocation>
        <location evidence="1">Endoplasmic reticulum membrane</location>
        <topology evidence="1">Single-pass type I membrane protein</topology>
    </subcellularLocation>
</comment>
<evidence type="ECO:0000256" key="2">
    <source>
        <dbReference type="ARBA" id="ARBA00006833"/>
    </source>
</evidence>
<feature type="signal peptide" evidence="16">
    <location>
        <begin position="1"/>
        <end position="16"/>
    </location>
</feature>
<reference evidence="17" key="1">
    <citation type="submission" date="2022-11" db="EMBL/GenBank/DDBJ databases">
        <authorList>
            <person name="Petersen C."/>
        </authorList>
    </citation>
    <scope>NUCLEOTIDE SEQUENCE</scope>
    <source>
        <strain evidence="17">IBT 30069</strain>
    </source>
</reference>
<evidence type="ECO:0000256" key="16">
    <source>
        <dbReference type="SAM" id="SignalP"/>
    </source>
</evidence>
<organism evidence="17 18">
    <name type="scientific">Penicillium angulare</name>
    <dbReference type="NCBI Taxonomy" id="116970"/>
    <lineage>
        <taxon>Eukaryota</taxon>
        <taxon>Fungi</taxon>
        <taxon>Dikarya</taxon>
        <taxon>Ascomycota</taxon>
        <taxon>Pezizomycotina</taxon>
        <taxon>Eurotiomycetes</taxon>
        <taxon>Eurotiomycetidae</taxon>
        <taxon>Eurotiales</taxon>
        <taxon>Aspergillaceae</taxon>
        <taxon>Penicillium</taxon>
    </lineage>
</organism>
<proteinExistence type="inferred from homology"/>
<evidence type="ECO:0000313" key="18">
    <source>
        <dbReference type="Proteomes" id="UP001149165"/>
    </source>
</evidence>
<dbReference type="Pfam" id="PF06682">
    <property type="entry name" value="SARAF"/>
    <property type="match status" value="1"/>
</dbReference>
<dbReference type="GO" id="GO:0006816">
    <property type="term" value="P:calcium ion transport"/>
    <property type="evidence" value="ECO:0007669"/>
    <property type="project" value="UniProtKB-KW"/>
</dbReference>
<evidence type="ECO:0000256" key="11">
    <source>
        <dbReference type="ARBA" id="ARBA00023065"/>
    </source>
</evidence>
<keyword evidence="7 16" id="KW-0732">Signal</keyword>
<feature type="chain" id="PRO_5040774016" description="Store-operated calcium entry-associated regulatory factor" evidence="16">
    <location>
        <begin position="17"/>
        <end position="320"/>
    </location>
</feature>
<evidence type="ECO:0000256" key="7">
    <source>
        <dbReference type="ARBA" id="ARBA00022729"/>
    </source>
</evidence>
<name>A0A9W9FWF8_9EURO</name>
<feature type="compositionally biased region" description="Low complexity" evidence="14">
    <location>
        <begin position="232"/>
        <end position="244"/>
    </location>
</feature>
<evidence type="ECO:0000256" key="6">
    <source>
        <dbReference type="ARBA" id="ARBA00022692"/>
    </source>
</evidence>
<feature type="region of interest" description="Disordered" evidence="14">
    <location>
        <begin position="191"/>
        <end position="252"/>
    </location>
</feature>
<keyword evidence="9" id="KW-0106">Calcium</keyword>
<keyword evidence="10 15" id="KW-1133">Transmembrane helix</keyword>
<gene>
    <name evidence="17" type="ORF">N7456_004349</name>
</gene>
<evidence type="ECO:0000256" key="10">
    <source>
        <dbReference type="ARBA" id="ARBA00022989"/>
    </source>
</evidence>
<comment type="caution">
    <text evidence="17">The sequence shown here is derived from an EMBL/GenBank/DDBJ whole genome shotgun (WGS) entry which is preliminary data.</text>
</comment>
<dbReference type="PANTHER" id="PTHR15929">
    <property type="entry name" value="STORE-OPERATED CALCIUM ENTRY-ASSOCIATED REGULATORY FACTOR"/>
    <property type="match status" value="1"/>
</dbReference>
<keyword evidence="11" id="KW-0406">Ion transport</keyword>
<protein>
    <recommendedName>
        <fullName evidence="3">Store-operated calcium entry-associated regulatory factor</fullName>
    </recommendedName>
    <alternativeName>
        <fullName evidence="13">Transmembrane protein 66</fullName>
    </alternativeName>
</protein>
<evidence type="ECO:0000256" key="5">
    <source>
        <dbReference type="ARBA" id="ARBA00022568"/>
    </source>
</evidence>